<evidence type="ECO:0000256" key="2">
    <source>
        <dbReference type="ARBA" id="ARBA00007727"/>
    </source>
</evidence>
<comment type="caution">
    <text evidence="11">The sequence shown here is derived from an EMBL/GenBank/DDBJ whole genome shotgun (WGS) entry which is preliminary data.</text>
</comment>
<evidence type="ECO:0000313" key="12">
    <source>
        <dbReference type="Proteomes" id="UP000187406"/>
    </source>
</evidence>
<name>A0A1Q3CTP2_CEPFO</name>
<sequence>MDHQRSLRQRSLCIKPTRFLVFTLTVSSSVTFLTFFSIWIIRSTTSLHQESHVQFNGSFLHVDHKPITIHTLTGFSKDISASDVKDSILIATQLRRPENTSRTVVISDLKGQERKESGSIVTEEGRDTDAEEDNFTSIQGSAPEPSYEEVQISEKVEEKYIGPSSIENIEAPSEERIEETNSRVASIKEIQVTGNERIEEKRLRNCDVTKGRWVYDESYPLYTHGSCPFIDEGFNCETNGRPDKDYMKWRWQPEDCDIPRFNAKKMLELIRGKRLVFVGDSINRNQWESMLCMLMPAIKDPKRIYETHGRRITKDKGNYSFKFVDYKCTVEYYVSHFLVHEGKARIGQKRKQTLRIDTIDRGSSRWRGADIVIFNTAHWWSHYKTKAGINYYQEGNQVHPKLDVSTAFRRALMTWASWVDKHINQRKAQVFFRSSAPSHFSGGQWNSGGHCMEATQTLTKSLGIVDSEKSIIAEEIVKQMKTRVTMLNITSLSGYRIDGHPSIYGRKVGNQYSSSIQDCSHWCLPGVPDIWNEFLYFHLQCRQANSFE</sequence>
<evidence type="ECO:0000259" key="9">
    <source>
        <dbReference type="Pfam" id="PF13839"/>
    </source>
</evidence>
<dbReference type="EMBL" id="BDDD01002944">
    <property type="protein sequence ID" value="GAV83619.1"/>
    <property type="molecule type" value="Genomic_DNA"/>
</dbReference>
<reference evidence="12" key="1">
    <citation type="submission" date="2016-04" db="EMBL/GenBank/DDBJ databases">
        <title>Cephalotus genome sequencing.</title>
        <authorList>
            <person name="Fukushima K."/>
            <person name="Hasebe M."/>
            <person name="Fang X."/>
        </authorList>
    </citation>
    <scope>NUCLEOTIDE SEQUENCE [LARGE SCALE GENOMIC DNA]</scope>
    <source>
        <strain evidence="12">cv. St1</strain>
    </source>
</reference>
<evidence type="ECO:0000256" key="7">
    <source>
        <dbReference type="SAM" id="MobiDB-lite"/>
    </source>
</evidence>
<keyword evidence="3 8" id="KW-0812">Transmembrane</keyword>
<dbReference type="PANTHER" id="PTHR32285">
    <property type="entry name" value="PROTEIN TRICHOME BIREFRINGENCE-LIKE 9-RELATED"/>
    <property type="match status" value="1"/>
</dbReference>
<feature type="transmembrane region" description="Helical" evidence="8">
    <location>
        <begin position="20"/>
        <end position="41"/>
    </location>
</feature>
<dbReference type="Proteomes" id="UP000187406">
    <property type="component" value="Unassembled WGS sequence"/>
</dbReference>
<dbReference type="Pfam" id="PF14416">
    <property type="entry name" value="PMR5N"/>
    <property type="match status" value="1"/>
</dbReference>
<evidence type="ECO:0000256" key="1">
    <source>
        <dbReference type="ARBA" id="ARBA00004167"/>
    </source>
</evidence>
<keyword evidence="5 8" id="KW-1133">Transmembrane helix</keyword>
<feature type="region of interest" description="Disordered" evidence="7">
    <location>
        <begin position="115"/>
        <end position="145"/>
    </location>
</feature>
<keyword evidence="12" id="KW-1185">Reference proteome</keyword>
<evidence type="ECO:0000256" key="5">
    <source>
        <dbReference type="ARBA" id="ARBA00022989"/>
    </source>
</evidence>
<evidence type="ECO:0000256" key="4">
    <source>
        <dbReference type="ARBA" id="ARBA00022968"/>
    </source>
</evidence>
<dbReference type="FunCoup" id="A0A1Q3CTP2">
    <property type="interactions" value="87"/>
</dbReference>
<dbReference type="GO" id="GO:0016020">
    <property type="term" value="C:membrane"/>
    <property type="evidence" value="ECO:0007669"/>
    <property type="project" value="UniProtKB-SubCell"/>
</dbReference>
<dbReference type="OrthoDB" id="630188at2759"/>
<dbReference type="GO" id="GO:0005794">
    <property type="term" value="C:Golgi apparatus"/>
    <property type="evidence" value="ECO:0007669"/>
    <property type="project" value="TreeGrafter"/>
</dbReference>
<organism evidence="11 12">
    <name type="scientific">Cephalotus follicularis</name>
    <name type="common">Albany pitcher plant</name>
    <dbReference type="NCBI Taxonomy" id="3775"/>
    <lineage>
        <taxon>Eukaryota</taxon>
        <taxon>Viridiplantae</taxon>
        <taxon>Streptophyta</taxon>
        <taxon>Embryophyta</taxon>
        <taxon>Tracheophyta</taxon>
        <taxon>Spermatophyta</taxon>
        <taxon>Magnoliopsida</taxon>
        <taxon>eudicotyledons</taxon>
        <taxon>Gunneridae</taxon>
        <taxon>Pentapetalae</taxon>
        <taxon>rosids</taxon>
        <taxon>fabids</taxon>
        <taxon>Oxalidales</taxon>
        <taxon>Cephalotaceae</taxon>
        <taxon>Cephalotus</taxon>
    </lineage>
</organism>
<feature type="domain" description="Trichome birefringence-like C-terminal" evidence="9">
    <location>
        <begin position="258"/>
        <end position="536"/>
    </location>
</feature>
<dbReference type="InterPro" id="IPR025846">
    <property type="entry name" value="TBL_N"/>
</dbReference>
<evidence type="ECO:0000313" key="11">
    <source>
        <dbReference type="EMBL" id="GAV83619.1"/>
    </source>
</evidence>
<accession>A0A1Q3CTP2</accession>
<dbReference type="Pfam" id="PF13839">
    <property type="entry name" value="PC-Esterase"/>
    <property type="match status" value="1"/>
</dbReference>
<feature type="compositionally biased region" description="Basic and acidic residues" evidence="7">
    <location>
        <begin position="115"/>
        <end position="128"/>
    </location>
</feature>
<comment type="similarity">
    <text evidence="2">Belongs to the PC-esterase family. TBL subfamily.</text>
</comment>
<evidence type="ECO:0000256" key="6">
    <source>
        <dbReference type="ARBA" id="ARBA00023136"/>
    </source>
</evidence>
<dbReference type="STRING" id="3775.A0A1Q3CTP2"/>
<gene>
    <name evidence="11" type="ORF">CFOL_v3_27065</name>
</gene>
<dbReference type="AlphaFoldDB" id="A0A1Q3CTP2"/>
<proteinExistence type="inferred from homology"/>
<evidence type="ECO:0000259" key="10">
    <source>
        <dbReference type="Pfam" id="PF14416"/>
    </source>
</evidence>
<evidence type="ECO:0000256" key="3">
    <source>
        <dbReference type="ARBA" id="ARBA00022692"/>
    </source>
</evidence>
<comment type="subcellular location">
    <subcellularLocation>
        <location evidence="1">Membrane</location>
        <topology evidence="1">Single-pass membrane protein</topology>
    </subcellularLocation>
</comment>
<protein>
    <submittedName>
        <fullName evidence="11">PC-Esterase domain-containing protein/PMR5N domain-containing protein</fullName>
    </submittedName>
</protein>
<dbReference type="GO" id="GO:0016413">
    <property type="term" value="F:O-acetyltransferase activity"/>
    <property type="evidence" value="ECO:0007669"/>
    <property type="project" value="InterPro"/>
</dbReference>
<feature type="domain" description="Trichome birefringence-like N-terminal" evidence="10">
    <location>
        <begin position="205"/>
        <end position="257"/>
    </location>
</feature>
<keyword evidence="6 8" id="KW-0472">Membrane</keyword>
<keyword evidence="4" id="KW-0735">Signal-anchor</keyword>
<dbReference type="InParanoid" id="A0A1Q3CTP2"/>
<dbReference type="PANTHER" id="PTHR32285:SF19">
    <property type="entry name" value="PROTEIN TRICHOME BIREFRINGENCE-LIKE 6"/>
    <property type="match status" value="1"/>
</dbReference>
<dbReference type="InterPro" id="IPR029962">
    <property type="entry name" value="TBL"/>
</dbReference>
<dbReference type="InterPro" id="IPR026057">
    <property type="entry name" value="TBL_C"/>
</dbReference>
<evidence type="ECO:0000256" key="8">
    <source>
        <dbReference type="SAM" id="Phobius"/>
    </source>
</evidence>